<evidence type="ECO:0000313" key="1">
    <source>
        <dbReference type="EMBL" id="RKD32580.1"/>
    </source>
</evidence>
<dbReference type="AlphaFoldDB" id="A0A419T4X4"/>
<protein>
    <submittedName>
        <fullName evidence="1">Uncharacterized protein</fullName>
    </submittedName>
</protein>
<gene>
    <name evidence="1" type="ORF">BET03_10925</name>
</gene>
<dbReference type="Proteomes" id="UP000284177">
    <property type="component" value="Unassembled WGS sequence"/>
</dbReference>
<sequence length="197" mass="23882">MILFDRIALDIKEFVNFFIDKYKYDKRGILKGFKMKSGLNKQLNEDIWCNLFIKKSAYNYCAKFLLIKLWEDKGKILSKINKRGIEKWEKLVSNLDNYYSKLYEIAEMDLINNREIKDAFKNSDYDIFKIDNELAEFMIKRLMEYDFSTYNLETINQIFTNTYLQDEEFGYNLQYFYKPAYAIEFILDIKMVKEKLV</sequence>
<dbReference type="RefSeq" id="WP_120168449.1">
    <property type="nucleotide sequence ID" value="NZ_MCIB01000010.1"/>
</dbReference>
<name>A0A419T4X4_9FIRM</name>
<keyword evidence="2" id="KW-1185">Reference proteome</keyword>
<reference evidence="1 2" key="1">
    <citation type="submission" date="2016-08" db="EMBL/GenBank/DDBJ databases">
        <title>Novel Firmicutes and Novel Genomes.</title>
        <authorList>
            <person name="Poppleton D.I."/>
            <person name="Gribaldo S."/>
        </authorList>
    </citation>
    <scope>NUCLEOTIDE SEQUENCE [LARGE SCALE GENOMIC DNA]</scope>
    <source>
        <strain evidence="1 2">CTT3</strain>
    </source>
</reference>
<evidence type="ECO:0000313" key="2">
    <source>
        <dbReference type="Proteomes" id="UP000284177"/>
    </source>
</evidence>
<proteinExistence type="predicted"/>
<comment type="caution">
    <text evidence="1">The sequence shown here is derived from an EMBL/GenBank/DDBJ whole genome shotgun (WGS) entry which is preliminary data.</text>
</comment>
<dbReference type="EMBL" id="MCIB01000010">
    <property type="protein sequence ID" value="RKD32580.1"/>
    <property type="molecule type" value="Genomic_DNA"/>
</dbReference>
<accession>A0A419T4X4</accession>
<organism evidence="1 2">
    <name type="scientific">Thermohalobacter berrensis</name>
    <dbReference type="NCBI Taxonomy" id="99594"/>
    <lineage>
        <taxon>Bacteria</taxon>
        <taxon>Bacillati</taxon>
        <taxon>Bacillota</taxon>
        <taxon>Tissierellia</taxon>
        <taxon>Tissierellales</taxon>
        <taxon>Thermohalobacteraceae</taxon>
        <taxon>Thermohalobacter</taxon>
    </lineage>
</organism>
<dbReference type="OrthoDB" id="1951796at2"/>